<dbReference type="RefSeq" id="WP_072318716.1">
    <property type="nucleotide sequence ID" value="NZ_FPJE01000023.1"/>
</dbReference>
<gene>
    <name evidence="2" type="ORF">SAMN02927921_03466</name>
</gene>
<proteinExistence type="predicted"/>
<evidence type="ECO:0000256" key="1">
    <source>
        <dbReference type="SAM" id="SignalP"/>
    </source>
</evidence>
<evidence type="ECO:0000313" key="3">
    <source>
        <dbReference type="Proteomes" id="UP000182248"/>
    </source>
</evidence>
<organism evidence="2 3">
    <name type="scientific">Sinomicrobium oceani</name>
    <dbReference type="NCBI Taxonomy" id="1150368"/>
    <lineage>
        <taxon>Bacteria</taxon>
        <taxon>Pseudomonadati</taxon>
        <taxon>Bacteroidota</taxon>
        <taxon>Flavobacteriia</taxon>
        <taxon>Flavobacteriales</taxon>
        <taxon>Flavobacteriaceae</taxon>
        <taxon>Sinomicrobium</taxon>
    </lineage>
</organism>
<evidence type="ECO:0000313" key="2">
    <source>
        <dbReference type="EMBL" id="SFW70439.1"/>
    </source>
</evidence>
<dbReference type="InterPro" id="IPR046219">
    <property type="entry name" value="DUF6252"/>
</dbReference>
<protein>
    <recommendedName>
        <fullName evidence="4">Lipoprotein</fullName>
    </recommendedName>
</protein>
<accession>A0A1K1RE37</accession>
<feature type="signal peptide" evidence="1">
    <location>
        <begin position="1"/>
        <end position="20"/>
    </location>
</feature>
<reference evidence="2 3" key="1">
    <citation type="submission" date="2016-11" db="EMBL/GenBank/DDBJ databases">
        <authorList>
            <person name="Jaros S."/>
            <person name="Januszkiewicz K."/>
            <person name="Wedrychowicz H."/>
        </authorList>
    </citation>
    <scope>NUCLEOTIDE SEQUENCE [LARGE SCALE GENOMIC DNA]</scope>
    <source>
        <strain evidence="2 3">CGMCC 1.12145</strain>
    </source>
</reference>
<name>A0A1K1RE37_9FLAO</name>
<keyword evidence="1" id="KW-0732">Signal</keyword>
<sequence>MNRLSHIRFLILLTTSFLFACHSDDGESTTKYPQQYITAQVNDTLFECFTDRNLKVYYSEHRGATVQRALHITVRNTSGNILKLDITGYDDDGTYTFSPDDDYKNSGRYVKNSKVDSPYWQTNILGGSGSMTLRMLDNGYAEGSFSFTAYNKEEQEQGSITVEDGRFLIRIPGIQQWQEQNQE</sequence>
<evidence type="ECO:0008006" key="4">
    <source>
        <dbReference type="Google" id="ProtNLM"/>
    </source>
</evidence>
<dbReference type="AlphaFoldDB" id="A0A1K1RE37"/>
<dbReference type="Pfam" id="PF19765">
    <property type="entry name" value="DUF6252"/>
    <property type="match status" value="1"/>
</dbReference>
<dbReference type="PROSITE" id="PS51257">
    <property type="entry name" value="PROKAR_LIPOPROTEIN"/>
    <property type="match status" value="1"/>
</dbReference>
<keyword evidence="3" id="KW-1185">Reference proteome</keyword>
<feature type="chain" id="PRO_5009667547" description="Lipoprotein" evidence="1">
    <location>
        <begin position="21"/>
        <end position="183"/>
    </location>
</feature>
<dbReference type="Proteomes" id="UP000182248">
    <property type="component" value="Unassembled WGS sequence"/>
</dbReference>
<dbReference type="EMBL" id="FPJE01000023">
    <property type="protein sequence ID" value="SFW70439.1"/>
    <property type="molecule type" value="Genomic_DNA"/>
</dbReference>